<reference evidence="1" key="2">
    <citation type="journal article" date="2015" name="Fish Shellfish Immunol.">
        <title>Early steps in the European eel (Anguilla anguilla)-Vibrio vulnificus interaction in the gills: Role of the RtxA13 toxin.</title>
        <authorList>
            <person name="Callol A."/>
            <person name="Pajuelo D."/>
            <person name="Ebbesson L."/>
            <person name="Teles M."/>
            <person name="MacKenzie S."/>
            <person name="Amaro C."/>
        </authorList>
    </citation>
    <scope>NUCLEOTIDE SEQUENCE</scope>
</reference>
<proteinExistence type="predicted"/>
<name>A0A0E9WD23_ANGAN</name>
<reference evidence="1" key="1">
    <citation type="submission" date="2014-11" db="EMBL/GenBank/DDBJ databases">
        <authorList>
            <person name="Amaro Gonzalez C."/>
        </authorList>
    </citation>
    <scope>NUCLEOTIDE SEQUENCE</scope>
</reference>
<dbReference type="AlphaFoldDB" id="A0A0E9WD23"/>
<evidence type="ECO:0000313" key="1">
    <source>
        <dbReference type="EMBL" id="JAH88274.1"/>
    </source>
</evidence>
<dbReference type="EMBL" id="GBXM01020303">
    <property type="protein sequence ID" value="JAH88274.1"/>
    <property type="molecule type" value="Transcribed_RNA"/>
</dbReference>
<sequence>MLDCLLTDNHHNTCEHFPLMIYFIGSLKSYVQTGTHFLKIGLKC</sequence>
<protein>
    <submittedName>
        <fullName evidence="1">Uncharacterized protein</fullName>
    </submittedName>
</protein>
<accession>A0A0E9WD23</accession>
<organism evidence="1">
    <name type="scientific">Anguilla anguilla</name>
    <name type="common">European freshwater eel</name>
    <name type="synonym">Muraena anguilla</name>
    <dbReference type="NCBI Taxonomy" id="7936"/>
    <lineage>
        <taxon>Eukaryota</taxon>
        <taxon>Metazoa</taxon>
        <taxon>Chordata</taxon>
        <taxon>Craniata</taxon>
        <taxon>Vertebrata</taxon>
        <taxon>Euteleostomi</taxon>
        <taxon>Actinopterygii</taxon>
        <taxon>Neopterygii</taxon>
        <taxon>Teleostei</taxon>
        <taxon>Anguilliformes</taxon>
        <taxon>Anguillidae</taxon>
        <taxon>Anguilla</taxon>
    </lineage>
</organism>